<evidence type="ECO:0000256" key="2">
    <source>
        <dbReference type="ARBA" id="ARBA00022801"/>
    </source>
</evidence>
<accession>A0A1Q9DBX9</accession>
<evidence type="ECO:0000256" key="4">
    <source>
        <dbReference type="SAM" id="Phobius"/>
    </source>
</evidence>
<keyword evidence="4" id="KW-0812">Transmembrane</keyword>
<keyword evidence="4" id="KW-0472">Membrane</keyword>
<dbReference type="PANTHER" id="PTHR45980">
    <property type="match status" value="1"/>
</dbReference>
<evidence type="ECO:0000256" key="3">
    <source>
        <dbReference type="ARBA" id="ARBA00022825"/>
    </source>
</evidence>
<dbReference type="GO" id="GO:0004252">
    <property type="term" value="F:serine-type endopeptidase activity"/>
    <property type="evidence" value="ECO:0007669"/>
    <property type="project" value="TreeGrafter"/>
</dbReference>
<dbReference type="InterPro" id="IPR041517">
    <property type="entry name" value="DEGP_PDZ"/>
</dbReference>
<dbReference type="InterPro" id="IPR046449">
    <property type="entry name" value="DEGP_PDZ_sf"/>
</dbReference>
<keyword evidence="3" id="KW-0720">Serine protease</keyword>
<evidence type="ECO:0000313" key="7">
    <source>
        <dbReference type="Proteomes" id="UP000186817"/>
    </source>
</evidence>
<reference evidence="6 7" key="1">
    <citation type="submission" date="2016-02" db="EMBL/GenBank/DDBJ databases">
        <title>Genome analysis of coral dinoflagellate symbionts highlights evolutionary adaptations to a symbiotic lifestyle.</title>
        <authorList>
            <person name="Aranda M."/>
            <person name="Li Y."/>
            <person name="Liew Y.J."/>
            <person name="Baumgarten S."/>
            <person name="Simakov O."/>
            <person name="Wilson M."/>
            <person name="Piel J."/>
            <person name="Ashoor H."/>
            <person name="Bougouffa S."/>
            <person name="Bajic V.B."/>
            <person name="Ryu T."/>
            <person name="Ravasi T."/>
            <person name="Bayer T."/>
            <person name="Micklem G."/>
            <person name="Kim H."/>
            <person name="Bhak J."/>
            <person name="Lajeunesse T.C."/>
            <person name="Voolstra C.R."/>
        </authorList>
    </citation>
    <scope>NUCLEOTIDE SEQUENCE [LARGE SCALE GENOMIC DNA]</scope>
    <source>
        <strain evidence="6 7">CCMP2467</strain>
    </source>
</reference>
<protein>
    <submittedName>
        <fullName evidence="6">Protease Do-like 2, chloroplastic</fullName>
    </submittedName>
</protein>
<feature type="transmembrane region" description="Helical" evidence="4">
    <location>
        <begin position="69"/>
        <end position="86"/>
    </location>
</feature>
<comment type="caution">
    <text evidence="6">The sequence shown here is derived from an EMBL/GenBank/DDBJ whole genome shotgun (WGS) entry which is preliminary data.</text>
</comment>
<keyword evidence="4" id="KW-1133">Transmembrane helix</keyword>
<dbReference type="EMBL" id="LSRX01000612">
    <property type="protein sequence ID" value="OLP92649.1"/>
    <property type="molecule type" value="Genomic_DNA"/>
</dbReference>
<keyword evidence="7" id="KW-1185">Reference proteome</keyword>
<name>A0A1Q9DBX9_SYMMI</name>
<dbReference type="Proteomes" id="UP000186817">
    <property type="component" value="Unassembled WGS sequence"/>
</dbReference>
<dbReference type="AlphaFoldDB" id="A0A1Q9DBX9"/>
<feature type="transmembrane region" description="Helical" evidence="4">
    <location>
        <begin position="16"/>
        <end position="49"/>
    </location>
</feature>
<evidence type="ECO:0000313" key="6">
    <source>
        <dbReference type="EMBL" id="OLP92649.1"/>
    </source>
</evidence>
<dbReference type="Gene3D" id="3.20.190.20">
    <property type="match status" value="2"/>
</dbReference>
<organism evidence="6 7">
    <name type="scientific">Symbiodinium microadriaticum</name>
    <name type="common">Dinoflagellate</name>
    <name type="synonym">Zooxanthella microadriatica</name>
    <dbReference type="NCBI Taxonomy" id="2951"/>
    <lineage>
        <taxon>Eukaryota</taxon>
        <taxon>Sar</taxon>
        <taxon>Alveolata</taxon>
        <taxon>Dinophyceae</taxon>
        <taxon>Suessiales</taxon>
        <taxon>Symbiodiniaceae</taxon>
        <taxon>Symbiodinium</taxon>
    </lineage>
</organism>
<gene>
    <name evidence="6" type="primary">DEGP2</name>
    <name evidence="6" type="ORF">AK812_SmicGene25520</name>
</gene>
<evidence type="ECO:0000256" key="1">
    <source>
        <dbReference type="ARBA" id="ARBA00022670"/>
    </source>
</evidence>
<dbReference type="Pfam" id="PF17815">
    <property type="entry name" value="PDZ_3"/>
    <property type="match status" value="1"/>
</dbReference>
<sequence length="241" mass="26762">METCRATVITVISTRVIFVVTIIMSFFVLVTTVNTIATTVTIISFLLLLLQYHRRLSSPQNRGDAQPSYLIVGGLVFVRLTLPWMLSRFREASSQAGGQVFMEDKIKEHKTSPEQEIVVLAKVLAAEVNYGYEDFQCLELLGFGSCSKKGCSDPGAEGPSQTAESLKQLYKYTSSLLGSKTSEPAAFLRFEFSPWFSHLDGLEIVLDVEQCRRSGAGILRQHGIARDCSRDLLDDPVLSRL</sequence>
<dbReference type="GO" id="GO:0006508">
    <property type="term" value="P:proteolysis"/>
    <property type="evidence" value="ECO:0007669"/>
    <property type="project" value="UniProtKB-KW"/>
</dbReference>
<proteinExistence type="predicted"/>
<dbReference type="PANTHER" id="PTHR45980:SF9">
    <property type="entry name" value="PROTEASE DO-LIKE 10, MITOCHONDRIAL-RELATED"/>
    <property type="match status" value="1"/>
</dbReference>
<keyword evidence="2" id="KW-0378">Hydrolase</keyword>
<keyword evidence="1 6" id="KW-0645">Protease</keyword>
<feature type="domain" description="Protease Do-like PDZ" evidence="5">
    <location>
        <begin position="59"/>
        <end position="231"/>
    </location>
</feature>
<evidence type="ECO:0000259" key="5">
    <source>
        <dbReference type="Pfam" id="PF17815"/>
    </source>
</evidence>